<dbReference type="GO" id="GO:0044877">
    <property type="term" value="F:protein-containing complex binding"/>
    <property type="evidence" value="ECO:0007669"/>
    <property type="project" value="TreeGrafter"/>
</dbReference>
<dbReference type="EMBL" id="JWIN03000006">
    <property type="protein sequence ID" value="KAB1277714.1"/>
    <property type="molecule type" value="Genomic_DNA"/>
</dbReference>
<sequence length="469" mass="52114">AKYHKLKYGTELNQGDLKMPAFESEETKDTEAPTAPQNSQLTWKQGRQLLRQYLQEVGYTDTILDVRSQRVRSLLGLSNSEPNGSVETKNLEQILNGGESPKQKGQEIKRPSGDVLETFNFLENADDSDEEEENDMIEGIPEGKDKHRMNKHKIGNEGLAADLTDDPDTEEALKEFDFLVTAEDGEGAGEARSSGDGTEWDKDDLSPTTEVWDVDQGLISKLKEQYKKERKGKKGVKRVNRTKLYDMIADLGDDELPHIPSGIINQSRSASSRMTDHEGTRAEEGTKLATMFIYIAEDVNSKSHLLNTVNLLLSASLDVEPIYTFRAHIGPVLSLAISSNGEQCFSGGIDATIQWWNMPSPNVDPYDTYVTVCEKLIFSVIFYLGKMIHSMVAHLDAVTSLAVDPNGIYLMSGSHDCSIRLWNLDSKTCVQEITAHRKKLDESIYDVAFHPSKAYIASAGADALAKVFV</sequence>
<dbReference type="AlphaFoldDB" id="A0A5N4E346"/>
<dbReference type="GO" id="GO:0005516">
    <property type="term" value="F:calmodulin binding"/>
    <property type="evidence" value="ECO:0007669"/>
    <property type="project" value="TreeGrafter"/>
</dbReference>
<proteinExistence type="predicted"/>
<reference evidence="5 6" key="1">
    <citation type="journal article" date="2019" name="Mol. Ecol. Resour.">
        <title>Improving Illumina assemblies with Hi-C and long reads: an example with the North African dromedary.</title>
        <authorList>
            <person name="Elbers J.P."/>
            <person name="Rogers M.F."/>
            <person name="Perelman P.L."/>
            <person name="Proskuryakova A.A."/>
            <person name="Serdyukova N.A."/>
            <person name="Johnson W.E."/>
            <person name="Horin P."/>
            <person name="Corander J."/>
            <person name="Murphy D."/>
            <person name="Burger P.A."/>
        </authorList>
    </citation>
    <scope>NUCLEOTIDE SEQUENCE [LARGE SCALE GENOMIC DNA]</scope>
    <source>
        <strain evidence="5">Drom800</strain>
        <tissue evidence="5">Blood</tissue>
    </source>
</reference>
<feature type="region of interest" description="Disordered" evidence="4">
    <location>
        <begin position="96"/>
        <end position="117"/>
    </location>
</feature>
<feature type="region of interest" description="Disordered" evidence="4">
    <location>
        <begin position="1"/>
        <end position="42"/>
    </location>
</feature>
<dbReference type="PROSITE" id="PS50294">
    <property type="entry name" value="WD_REPEATS_REGION"/>
    <property type="match status" value="2"/>
</dbReference>
<feature type="repeat" description="WD" evidence="3">
    <location>
        <begin position="325"/>
        <end position="358"/>
    </location>
</feature>
<evidence type="ECO:0000256" key="2">
    <source>
        <dbReference type="ARBA" id="ARBA00022737"/>
    </source>
</evidence>
<accession>A0A5N4E346</accession>
<evidence type="ECO:0000256" key="4">
    <source>
        <dbReference type="SAM" id="MobiDB-lite"/>
    </source>
</evidence>
<dbReference type="PROSITE" id="PS50082">
    <property type="entry name" value="WD_REPEATS_2"/>
    <property type="match status" value="2"/>
</dbReference>
<evidence type="ECO:0000256" key="3">
    <source>
        <dbReference type="PROSITE-ProRule" id="PRU00221"/>
    </source>
</evidence>
<dbReference type="PANTHER" id="PTHR15653">
    <property type="entry name" value="STRIATIN"/>
    <property type="match status" value="1"/>
</dbReference>
<gene>
    <name evidence="5" type="primary">Striatin-3</name>
    <name evidence="5" type="ORF">Cadr_000005844</name>
</gene>
<organism evidence="5 6">
    <name type="scientific">Camelus dromedarius</name>
    <name type="common">Dromedary</name>
    <name type="synonym">Arabian camel</name>
    <dbReference type="NCBI Taxonomy" id="9838"/>
    <lineage>
        <taxon>Eukaryota</taxon>
        <taxon>Metazoa</taxon>
        <taxon>Chordata</taxon>
        <taxon>Craniata</taxon>
        <taxon>Vertebrata</taxon>
        <taxon>Euteleostomi</taxon>
        <taxon>Mammalia</taxon>
        <taxon>Eutheria</taxon>
        <taxon>Laurasiatheria</taxon>
        <taxon>Artiodactyla</taxon>
        <taxon>Tylopoda</taxon>
        <taxon>Camelidae</taxon>
        <taxon>Camelus</taxon>
    </lineage>
</organism>
<evidence type="ECO:0000256" key="1">
    <source>
        <dbReference type="ARBA" id="ARBA00022574"/>
    </source>
</evidence>
<dbReference type="SMART" id="SM00320">
    <property type="entry name" value="WD40"/>
    <property type="match status" value="3"/>
</dbReference>
<comment type="caution">
    <text evidence="5">The sequence shown here is derived from an EMBL/GenBank/DDBJ whole genome shotgun (WGS) entry which is preliminary data.</text>
</comment>
<dbReference type="PROSITE" id="PS00678">
    <property type="entry name" value="WD_REPEATS_1"/>
    <property type="match status" value="1"/>
</dbReference>
<name>A0A5N4E346_CAMDR</name>
<dbReference type="InterPro" id="IPR019775">
    <property type="entry name" value="WD40_repeat_CS"/>
</dbReference>
<dbReference type="InterPro" id="IPR036322">
    <property type="entry name" value="WD40_repeat_dom_sf"/>
</dbReference>
<feature type="repeat" description="WD" evidence="3">
    <location>
        <begin position="391"/>
        <end position="432"/>
    </location>
</feature>
<keyword evidence="6" id="KW-1185">Reference proteome</keyword>
<evidence type="ECO:0000313" key="5">
    <source>
        <dbReference type="EMBL" id="KAB1277714.1"/>
    </source>
</evidence>
<keyword evidence="1 3" id="KW-0853">WD repeat</keyword>
<dbReference type="Gene3D" id="2.130.10.10">
    <property type="entry name" value="YVTN repeat-like/Quinoprotein amine dehydrogenase"/>
    <property type="match status" value="1"/>
</dbReference>
<dbReference type="GO" id="GO:0070016">
    <property type="term" value="F:armadillo repeat domain binding"/>
    <property type="evidence" value="ECO:0007669"/>
    <property type="project" value="TreeGrafter"/>
</dbReference>
<dbReference type="GO" id="GO:0030425">
    <property type="term" value="C:dendrite"/>
    <property type="evidence" value="ECO:0007669"/>
    <property type="project" value="TreeGrafter"/>
</dbReference>
<dbReference type="Proteomes" id="UP000299084">
    <property type="component" value="Unassembled WGS sequence"/>
</dbReference>
<dbReference type="PANTHER" id="PTHR15653:SF3">
    <property type="entry name" value="STRIATIN-3"/>
    <property type="match status" value="1"/>
</dbReference>
<dbReference type="SUPFAM" id="SSF50978">
    <property type="entry name" value="WD40 repeat-like"/>
    <property type="match status" value="1"/>
</dbReference>
<evidence type="ECO:0000313" key="6">
    <source>
        <dbReference type="Proteomes" id="UP000299084"/>
    </source>
</evidence>
<feature type="compositionally biased region" description="Basic and acidic residues" evidence="4">
    <location>
        <begin position="101"/>
        <end position="112"/>
    </location>
</feature>
<feature type="non-terminal residue" evidence="5">
    <location>
        <position position="1"/>
    </location>
</feature>
<keyword evidence="2" id="KW-0677">Repeat</keyword>
<dbReference type="GO" id="GO:0051721">
    <property type="term" value="F:protein phosphatase 2A binding"/>
    <property type="evidence" value="ECO:0007669"/>
    <property type="project" value="TreeGrafter"/>
</dbReference>
<feature type="region of interest" description="Disordered" evidence="4">
    <location>
        <begin position="183"/>
        <end position="207"/>
    </location>
</feature>
<dbReference type="InterPro" id="IPR001680">
    <property type="entry name" value="WD40_rpt"/>
</dbReference>
<dbReference type="Pfam" id="PF00400">
    <property type="entry name" value="WD40"/>
    <property type="match status" value="3"/>
</dbReference>
<dbReference type="InterPro" id="IPR051488">
    <property type="entry name" value="WD_repeat_striatin"/>
</dbReference>
<dbReference type="InterPro" id="IPR015943">
    <property type="entry name" value="WD40/YVTN_repeat-like_dom_sf"/>
</dbReference>
<protein>
    <submittedName>
        <fullName evidence="5">Striatin-3</fullName>
    </submittedName>
</protein>